<evidence type="ECO:0000313" key="8">
    <source>
        <dbReference type="EMBL" id="KAK4525309.1"/>
    </source>
</evidence>
<dbReference type="EMBL" id="JANCYU010000029">
    <property type="protein sequence ID" value="KAK4525309.1"/>
    <property type="molecule type" value="Genomic_DNA"/>
</dbReference>
<dbReference type="Gene3D" id="2.30.30.60">
    <property type="match status" value="1"/>
</dbReference>
<dbReference type="GO" id="GO:0055085">
    <property type="term" value="P:transmembrane transport"/>
    <property type="evidence" value="ECO:0007669"/>
    <property type="project" value="InterPro"/>
</dbReference>
<proteinExistence type="inferred from homology"/>
<comment type="similarity">
    <text evidence="2">Belongs to the MscS (TC 1.A.23) family.</text>
</comment>
<feature type="transmembrane region" description="Helical" evidence="6">
    <location>
        <begin position="197"/>
        <end position="224"/>
    </location>
</feature>
<protein>
    <recommendedName>
        <fullName evidence="7">Mechanosensitive ion channel MscS domain-containing protein</fullName>
    </recommendedName>
</protein>
<dbReference type="InterPro" id="IPR006685">
    <property type="entry name" value="MscS_channel_2nd"/>
</dbReference>
<feature type="transmembrane region" description="Helical" evidence="6">
    <location>
        <begin position="236"/>
        <end position="254"/>
    </location>
</feature>
<keyword evidence="4 6" id="KW-1133">Transmembrane helix</keyword>
<dbReference type="InterPro" id="IPR010920">
    <property type="entry name" value="LSM_dom_sf"/>
</dbReference>
<dbReference type="Proteomes" id="UP001300502">
    <property type="component" value="Unassembled WGS sequence"/>
</dbReference>
<evidence type="ECO:0000256" key="6">
    <source>
        <dbReference type="SAM" id="Phobius"/>
    </source>
</evidence>
<keyword evidence="3 6" id="KW-0812">Transmembrane</keyword>
<dbReference type="PANTHER" id="PTHR30566:SF5">
    <property type="entry name" value="MECHANOSENSITIVE ION CHANNEL PROTEIN 1, MITOCHONDRIAL-RELATED"/>
    <property type="match status" value="1"/>
</dbReference>
<dbReference type="AlphaFoldDB" id="A0AAV9ID05"/>
<dbReference type="PANTHER" id="PTHR30566">
    <property type="entry name" value="YNAI-RELATED MECHANOSENSITIVE ION CHANNEL"/>
    <property type="match status" value="1"/>
</dbReference>
<dbReference type="Pfam" id="PF00924">
    <property type="entry name" value="MS_channel_2nd"/>
    <property type="match status" value="1"/>
</dbReference>
<evidence type="ECO:0000259" key="7">
    <source>
        <dbReference type="Pfam" id="PF00924"/>
    </source>
</evidence>
<evidence type="ECO:0000256" key="5">
    <source>
        <dbReference type="ARBA" id="ARBA00023136"/>
    </source>
</evidence>
<evidence type="ECO:0000256" key="3">
    <source>
        <dbReference type="ARBA" id="ARBA00022692"/>
    </source>
</evidence>
<dbReference type="InterPro" id="IPR023408">
    <property type="entry name" value="MscS_beta-dom_sf"/>
</dbReference>
<sequence length="491" mass="55284">MKNAFLSVAAVQVKHKYFYSKCCTFRTLHTKFGKAYTTKQTCCSRNKSTVGLYQTLQSNSGLQYTPDVTKADTVLHSILRSLDGLIHFCSSCVAFVARRLGLHSWFHVLPSNGKLVLHKIQVVAALAVREVAVLLFLIKVWPKIVRSLLYWLRKTWIQVDVLGSKVLNKVTRKETKEDSMAFIPWSETLLEASEQPLILSLWVFALLRLANLGTLLGSSAFYAVEHMLHLRVGENIVGQGLGKLSFVVLFGWFLERWRKLVFQNLGSSWKNADFMDRSLFFAYERLMQAVNYLIISFLLYEFVGISFAPIFAISGLGGIALSLAARDFVSNVFGSIMIYLTRPFTVGDRIRSKDGSVSGSVEKIGWYSSEVLNDEGLVVFVPNSTFTSAVITNLSRVKQIPFQRKISLSKVYLPNLDRILNDIRTKLQSHPAIDSTVTPTIYVSDVRDGIVEIEIRCILRNSSEMDERLARQSLLIELGDLEQQLKVAGAT</sequence>
<comment type="caution">
    <text evidence="8">The sequence shown here is derived from an EMBL/GenBank/DDBJ whole genome shotgun (WGS) entry which is preliminary data.</text>
</comment>
<name>A0AAV9ID05_9RHOD</name>
<comment type="subcellular location">
    <subcellularLocation>
        <location evidence="1">Membrane</location>
        <topology evidence="1">Multi-pass membrane protein</topology>
    </subcellularLocation>
</comment>
<dbReference type="SUPFAM" id="SSF82861">
    <property type="entry name" value="Mechanosensitive channel protein MscS (YggB), transmembrane region"/>
    <property type="match status" value="1"/>
</dbReference>
<keyword evidence="5 6" id="KW-0472">Membrane</keyword>
<evidence type="ECO:0000313" key="9">
    <source>
        <dbReference type="Proteomes" id="UP001300502"/>
    </source>
</evidence>
<gene>
    <name evidence="8" type="ORF">GAYE_SCF09G3217</name>
</gene>
<evidence type="ECO:0000256" key="2">
    <source>
        <dbReference type="ARBA" id="ARBA00008017"/>
    </source>
</evidence>
<feature type="transmembrane region" description="Helical" evidence="6">
    <location>
        <begin position="289"/>
        <end position="313"/>
    </location>
</feature>
<reference evidence="8 9" key="1">
    <citation type="submission" date="2022-07" db="EMBL/GenBank/DDBJ databases">
        <title>Genome-wide signatures of adaptation to extreme environments.</title>
        <authorList>
            <person name="Cho C.H."/>
            <person name="Yoon H.S."/>
        </authorList>
    </citation>
    <scope>NUCLEOTIDE SEQUENCE [LARGE SCALE GENOMIC DNA]</scope>
    <source>
        <strain evidence="8 9">108.79 E11</strain>
    </source>
</reference>
<keyword evidence="9" id="KW-1185">Reference proteome</keyword>
<evidence type="ECO:0000256" key="4">
    <source>
        <dbReference type="ARBA" id="ARBA00022989"/>
    </source>
</evidence>
<dbReference type="Gene3D" id="1.10.287.1260">
    <property type="match status" value="1"/>
</dbReference>
<dbReference type="SUPFAM" id="SSF50182">
    <property type="entry name" value="Sm-like ribonucleoproteins"/>
    <property type="match status" value="1"/>
</dbReference>
<organism evidence="8 9">
    <name type="scientific">Galdieria yellowstonensis</name>
    <dbReference type="NCBI Taxonomy" id="3028027"/>
    <lineage>
        <taxon>Eukaryota</taxon>
        <taxon>Rhodophyta</taxon>
        <taxon>Bangiophyceae</taxon>
        <taxon>Galdieriales</taxon>
        <taxon>Galdieriaceae</taxon>
        <taxon>Galdieria</taxon>
    </lineage>
</organism>
<accession>A0AAV9ID05</accession>
<evidence type="ECO:0000256" key="1">
    <source>
        <dbReference type="ARBA" id="ARBA00004141"/>
    </source>
</evidence>
<dbReference type="GO" id="GO:0016020">
    <property type="term" value="C:membrane"/>
    <property type="evidence" value="ECO:0007669"/>
    <property type="project" value="UniProtKB-SubCell"/>
</dbReference>
<dbReference type="InterPro" id="IPR011014">
    <property type="entry name" value="MscS_channel_TM-2"/>
</dbReference>
<feature type="domain" description="Mechanosensitive ion channel MscS" evidence="7">
    <location>
        <begin position="327"/>
        <end position="396"/>
    </location>
</feature>